<gene>
    <name evidence="3" type="ORF">ORQ98_15855</name>
</gene>
<dbReference type="SUPFAM" id="SSF55486">
    <property type="entry name" value="Metalloproteases ('zincins'), catalytic domain"/>
    <property type="match status" value="1"/>
</dbReference>
<dbReference type="Proteomes" id="UP001528823">
    <property type="component" value="Unassembled WGS sequence"/>
</dbReference>
<reference evidence="3 4" key="1">
    <citation type="submission" date="2022-11" db="EMBL/GenBank/DDBJ databases">
        <title>Spartinivicinus poritis sp. nov., isolated from scleractinian coral Porites lutea.</title>
        <authorList>
            <person name="Zhang G."/>
            <person name="Cai L."/>
            <person name="Wei Q."/>
        </authorList>
    </citation>
    <scope>NUCLEOTIDE SEQUENCE [LARGE SCALE GENOMIC DNA]</scope>
    <source>
        <strain evidence="3 4">A2-2</strain>
    </source>
</reference>
<feature type="compositionally biased region" description="Pro residues" evidence="1">
    <location>
        <begin position="252"/>
        <end position="266"/>
    </location>
</feature>
<evidence type="ECO:0000313" key="4">
    <source>
        <dbReference type="Proteomes" id="UP001528823"/>
    </source>
</evidence>
<name>A0ABT5UAN2_9GAMM</name>
<feature type="domain" description="Peptidase C-terminal archaeal/bacterial" evidence="2">
    <location>
        <begin position="304"/>
        <end position="366"/>
    </location>
</feature>
<dbReference type="InterPro" id="IPR024079">
    <property type="entry name" value="MetalloPept_cat_dom_sf"/>
</dbReference>
<evidence type="ECO:0000313" key="3">
    <source>
        <dbReference type="EMBL" id="MDE1463436.1"/>
    </source>
</evidence>
<sequence length="387" mass="42928">MKYRWQPLIKGALLYLLFTGSVYAATIDVLVVHPYNVGRDVKARASSMVAWANQAYANSGVNIRLNLVHVQSIRGYGTVSEYALNQVSRDRQVAQLRERYGADLVSYLAPRTGGLCGIAWVPNGDGRSGRFYRGAKRYGFSVVATDCTYSTFAHELGHNMGLGHSAGQGSKGGIWYWARGHAEYNKFATVMAYPWFYRAKGLQYFSNPGMRGHCMGMTCGVSNYADSARNLNQVAAQMANFMPTKVTTRPPTSQPKPPTNKPPKNPTTPTTNCLKGKSYSYRSDELLSCVPKTNLASRGNSPRYYFVYFPKGAKHLDLSLSGGRGNADLYIRLPGWPSRSQYGYRSVSSGNNERIRLSNIPQGRYYHILVDAVRPYSGVTLQAKITK</sequence>
<dbReference type="Gene3D" id="3.40.390.10">
    <property type="entry name" value="Collagenase (Catalytic Domain)"/>
    <property type="match status" value="1"/>
</dbReference>
<dbReference type="RefSeq" id="WP_274689773.1">
    <property type="nucleotide sequence ID" value="NZ_JAPMOU010000020.1"/>
</dbReference>
<proteinExistence type="predicted"/>
<evidence type="ECO:0000259" key="2">
    <source>
        <dbReference type="Pfam" id="PF04151"/>
    </source>
</evidence>
<protein>
    <submittedName>
        <fullName evidence="3">M12 family metallo-peptidase</fullName>
    </submittedName>
</protein>
<accession>A0ABT5UAN2</accession>
<keyword evidence="4" id="KW-1185">Reference proteome</keyword>
<dbReference type="EMBL" id="JAPMOU010000020">
    <property type="protein sequence ID" value="MDE1463436.1"/>
    <property type="molecule type" value="Genomic_DNA"/>
</dbReference>
<dbReference type="Pfam" id="PF13582">
    <property type="entry name" value="Reprolysin_3"/>
    <property type="match status" value="1"/>
</dbReference>
<feature type="region of interest" description="Disordered" evidence="1">
    <location>
        <begin position="245"/>
        <end position="275"/>
    </location>
</feature>
<dbReference type="Pfam" id="PF04151">
    <property type="entry name" value="PPC"/>
    <property type="match status" value="1"/>
</dbReference>
<dbReference type="Gene3D" id="2.60.120.380">
    <property type="match status" value="1"/>
</dbReference>
<comment type="caution">
    <text evidence="3">The sequence shown here is derived from an EMBL/GenBank/DDBJ whole genome shotgun (WGS) entry which is preliminary data.</text>
</comment>
<organism evidence="3 4">
    <name type="scientific">Spartinivicinus poritis</name>
    <dbReference type="NCBI Taxonomy" id="2994640"/>
    <lineage>
        <taxon>Bacteria</taxon>
        <taxon>Pseudomonadati</taxon>
        <taxon>Pseudomonadota</taxon>
        <taxon>Gammaproteobacteria</taxon>
        <taxon>Oceanospirillales</taxon>
        <taxon>Zooshikellaceae</taxon>
        <taxon>Spartinivicinus</taxon>
    </lineage>
</organism>
<evidence type="ECO:0000256" key="1">
    <source>
        <dbReference type="SAM" id="MobiDB-lite"/>
    </source>
</evidence>
<dbReference type="InterPro" id="IPR007280">
    <property type="entry name" value="Peptidase_C_arc/bac"/>
</dbReference>